<dbReference type="Pfam" id="PF07690">
    <property type="entry name" value="MFS_1"/>
    <property type="match status" value="1"/>
</dbReference>
<dbReference type="EMBL" id="JACVVK020000411">
    <property type="protein sequence ID" value="KAK7475269.1"/>
    <property type="molecule type" value="Genomic_DNA"/>
</dbReference>
<feature type="compositionally biased region" description="Pro residues" evidence="6">
    <location>
        <begin position="220"/>
        <end position="232"/>
    </location>
</feature>
<evidence type="ECO:0000256" key="4">
    <source>
        <dbReference type="ARBA" id="ARBA00022989"/>
    </source>
</evidence>
<proteinExistence type="predicted"/>
<organism evidence="8 9">
    <name type="scientific">Batillaria attramentaria</name>
    <dbReference type="NCBI Taxonomy" id="370345"/>
    <lineage>
        <taxon>Eukaryota</taxon>
        <taxon>Metazoa</taxon>
        <taxon>Spiralia</taxon>
        <taxon>Lophotrochozoa</taxon>
        <taxon>Mollusca</taxon>
        <taxon>Gastropoda</taxon>
        <taxon>Caenogastropoda</taxon>
        <taxon>Sorbeoconcha</taxon>
        <taxon>Cerithioidea</taxon>
        <taxon>Batillariidae</taxon>
        <taxon>Batillaria</taxon>
    </lineage>
</organism>
<dbReference type="PANTHER" id="PTHR43385">
    <property type="entry name" value="RIBOFLAVIN TRANSPORTER RIBJ"/>
    <property type="match status" value="1"/>
</dbReference>
<evidence type="ECO:0000256" key="3">
    <source>
        <dbReference type="ARBA" id="ARBA00022692"/>
    </source>
</evidence>
<evidence type="ECO:0000313" key="8">
    <source>
        <dbReference type="EMBL" id="KAK7475269.1"/>
    </source>
</evidence>
<dbReference type="Proteomes" id="UP001519460">
    <property type="component" value="Unassembled WGS sequence"/>
</dbReference>
<gene>
    <name evidence="8" type="ORF">BaRGS_00033500</name>
</gene>
<feature type="transmembrane region" description="Helical" evidence="7">
    <location>
        <begin position="195"/>
        <end position="214"/>
    </location>
</feature>
<accession>A0ABD0JK96</accession>
<evidence type="ECO:0000256" key="7">
    <source>
        <dbReference type="SAM" id="Phobius"/>
    </source>
</evidence>
<keyword evidence="3 7" id="KW-0812">Transmembrane</keyword>
<sequence length="427" mass="46029">MAVTIQACIVIAGCVLVHLTLGTLYTFGNLNPYMTSYIRKHATPSDLNYATSVWINSLAAMFQGVSMYFGGVLERRLNNPRVTVLMGAWFQSLGILLTYFSVQHSFALTMLTYGVMFGLGIGIAYAVPMAVAMRWLPDRPGLVNGFVVAGFGGGAFIFDQVQTAYVNPHNIAADLTDNGEKYFSQDEILDRVPKLFLLLGGCYAGMQFLGCLALRNPPGYQPPKPAPRPLPVAEPDEERRPLLGDGDGEEDIQHGNRNILHDAHDGAADDADAAVVGGAGREVEAENPQRVNFVGALYKAYGQTFISNDTFLAWVGTFSAVCNASGRIFWGSVADRFSFPVSFMCFFASFTVLMLTLGVTSLGVSGCSWCGSVFSSSPSPAASPSCPQHARDCSVITSLLSAVLTSELKNAIGWYGMFFMVAGFSFF</sequence>
<keyword evidence="5 7" id="KW-0472">Membrane</keyword>
<comment type="caution">
    <text evidence="8">The sequence shown here is derived from an EMBL/GenBank/DDBJ whole genome shotgun (WGS) entry which is preliminary data.</text>
</comment>
<feature type="transmembrane region" description="Helical" evidence="7">
    <location>
        <begin position="7"/>
        <end position="27"/>
    </location>
</feature>
<name>A0ABD0JK96_9CAEN</name>
<dbReference type="InterPro" id="IPR011701">
    <property type="entry name" value="MFS"/>
</dbReference>
<evidence type="ECO:0000313" key="9">
    <source>
        <dbReference type="Proteomes" id="UP001519460"/>
    </source>
</evidence>
<feature type="transmembrane region" description="Helical" evidence="7">
    <location>
        <begin position="140"/>
        <end position="158"/>
    </location>
</feature>
<feature type="transmembrane region" description="Helical" evidence="7">
    <location>
        <begin position="82"/>
        <end position="100"/>
    </location>
</feature>
<reference evidence="8 9" key="1">
    <citation type="journal article" date="2023" name="Sci. Data">
        <title>Genome assembly of the Korean intertidal mud-creeper Batillaria attramentaria.</title>
        <authorList>
            <person name="Patra A.K."/>
            <person name="Ho P.T."/>
            <person name="Jun S."/>
            <person name="Lee S.J."/>
            <person name="Kim Y."/>
            <person name="Won Y.J."/>
        </authorList>
    </citation>
    <scope>NUCLEOTIDE SEQUENCE [LARGE SCALE GENOMIC DNA]</scope>
    <source>
        <strain evidence="8">Wonlab-2016</strain>
    </source>
</reference>
<dbReference type="GO" id="GO:0016020">
    <property type="term" value="C:membrane"/>
    <property type="evidence" value="ECO:0007669"/>
    <property type="project" value="UniProtKB-SubCell"/>
</dbReference>
<feature type="transmembrane region" description="Helical" evidence="7">
    <location>
        <begin position="47"/>
        <end position="70"/>
    </location>
</feature>
<dbReference type="InterPro" id="IPR052983">
    <property type="entry name" value="MFS_Riboflavin_Transporter"/>
</dbReference>
<keyword evidence="4 7" id="KW-1133">Transmembrane helix</keyword>
<evidence type="ECO:0000256" key="2">
    <source>
        <dbReference type="ARBA" id="ARBA00022448"/>
    </source>
</evidence>
<evidence type="ECO:0000256" key="1">
    <source>
        <dbReference type="ARBA" id="ARBA00004141"/>
    </source>
</evidence>
<dbReference type="SUPFAM" id="SSF103473">
    <property type="entry name" value="MFS general substrate transporter"/>
    <property type="match status" value="1"/>
</dbReference>
<evidence type="ECO:0000256" key="5">
    <source>
        <dbReference type="ARBA" id="ARBA00023136"/>
    </source>
</evidence>
<feature type="non-terminal residue" evidence="8">
    <location>
        <position position="427"/>
    </location>
</feature>
<evidence type="ECO:0000256" key="6">
    <source>
        <dbReference type="SAM" id="MobiDB-lite"/>
    </source>
</evidence>
<dbReference type="InterPro" id="IPR036259">
    <property type="entry name" value="MFS_trans_sf"/>
</dbReference>
<feature type="transmembrane region" description="Helical" evidence="7">
    <location>
        <begin position="106"/>
        <end position="128"/>
    </location>
</feature>
<comment type="subcellular location">
    <subcellularLocation>
        <location evidence="1">Membrane</location>
        <topology evidence="1">Multi-pass membrane protein</topology>
    </subcellularLocation>
</comment>
<dbReference type="AlphaFoldDB" id="A0ABD0JK96"/>
<feature type="region of interest" description="Disordered" evidence="6">
    <location>
        <begin position="220"/>
        <end position="250"/>
    </location>
</feature>
<feature type="transmembrane region" description="Helical" evidence="7">
    <location>
        <begin position="337"/>
        <end position="359"/>
    </location>
</feature>
<protein>
    <submittedName>
        <fullName evidence="8">Uncharacterized protein</fullName>
    </submittedName>
</protein>
<dbReference type="PANTHER" id="PTHR43385:SF1">
    <property type="entry name" value="RIBOFLAVIN TRANSPORTER RIBJ"/>
    <property type="match status" value="1"/>
</dbReference>
<dbReference type="Gene3D" id="1.20.1250.20">
    <property type="entry name" value="MFS general substrate transporter like domains"/>
    <property type="match status" value="1"/>
</dbReference>
<keyword evidence="9" id="KW-1185">Reference proteome</keyword>
<keyword evidence="2" id="KW-0813">Transport</keyword>